<accession>A0A9X3EGB7</accession>
<dbReference type="EMBL" id="JAPNOA010000039">
    <property type="protein sequence ID" value="MCY0966220.1"/>
    <property type="molecule type" value="Genomic_DNA"/>
</dbReference>
<feature type="domain" description="Gamma-butyrobetaine hydroxylase-like N-terminal" evidence="3">
    <location>
        <begin position="6"/>
        <end position="89"/>
    </location>
</feature>
<protein>
    <submittedName>
        <fullName evidence="4">DUF971 domain-containing protein</fullName>
    </submittedName>
</protein>
<evidence type="ECO:0000256" key="1">
    <source>
        <dbReference type="ARBA" id="ARBA00022723"/>
    </source>
</evidence>
<evidence type="ECO:0000313" key="4">
    <source>
        <dbReference type="EMBL" id="MCY0966220.1"/>
    </source>
</evidence>
<dbReference type="AlphaFoldDB" id="A0A9X3EGB7"/>
<dbReference type="InterPro" id="IPR038492">
    <property type="entry name" value="GBBH-like_N_sf"/>
</dbReference>
<evidence type="ECO:0000313" key="5">
    <source>
        <dbReference type="Proteomes" id="UP001150830"/>
    </source>
</evidence>
<keyword evidence="2" id="KW-0408">Iron</keyword>
<gene>
    <name evidence="4" type="ORF">OUO13_13580</name>
</gene>
<dbReference type="RefSeq" id="WP_283174431.1">
    <property type="nucleotide sequence ID" value="NZ_JAPNOA010000039.1"/>
</dbReference>
<evidence type="ECO:0000256" key="2">
    <source>
        <dbReference type="ARBA" id="ARBA00023004"/>
    </source>
</evidence>
<dbReference type="Pfam" id="PF06155">
    <property type="entry name" value="GBBH-like_N"/>
    <property type="match status" value="1"/>
</dbReference>
<dbReference type="InterPro" id="IPR010376">
    <property type="entry name" value="GBBH-like_N"/>
</dbReference>
<organism evidence="4 5">
    <name type="scientific">Parathalassolituus penaei</name>
    <dbReference type="NCBI Taxonomy" id="2997323"/>
    <lineage>
        <taxon>Bacteria</taxon>
        <taxon>Pseudomonadati</taxon>
        <taxon>Pseudomonadota</taxon>
        <taxon>Gammaproteobacteria</taxon>
        <taxon>Oceanospirillales</taxon>
        <taxon>Oceanospirillaceae</taxon>
        <taxon>Parathalassolituus</taxon>
    </lineage>
</organism>
<dbReference type="PANTHER" id="PTHR35303">
    <property type="entry name" value="OS02G0197800 PROTEIN"/>
    <property type="match status" value="1"/>
</dbReference>
<evidence type="ECO:0000259" key="3">
    <source>
        <dbReference type="Pfam" id="PF06155"/>
    </source>
</evidence>
<dbReference type="PANTHER" id="PTHR35303:SF5">
    <property type="entry name" value="OS02G0197800 PROTEIN"/>
    <property type="match status" value="1"/>
</dbReference>
<reference evidence="4" key="1">
    <citation type="submission" date="2022-11" db="EMBL/GenBank/DDBJ databases">
        <title>Parathalassolutuus dongxingensis gen. nov., sp. nov., a novel member of family Oceanospirillaceae isolated from a coastal shrimp pond in Guangxi, China.</title>
        <authorList>
            <person name="Chen H."/>
        </authorList>
    </citation>
    <scope>NUCLEOTIDE SEQUENCE</scope>
    <source>
        <strain evidence="4">G-43</strain>
    </source>
</reference>
<dbReference type="Gene3D" id="3.30.2020.30">
    <property type="match status" value="1"/>
</dbReference>
<name>A0A9X3EGB7_9GAMM</name>
<keyword evidence="1" id="KW-0479">Metal-binding</keyword>
<dbReference type="Proteomes" id="UP001150830">
    <property type="component" value="Unassembled WGS sequence"/>
</dbReference>
<comment type="caution">
    <text evidence="4">The sequence shown here is derived from an EMBL/GenBank/DDBJ whole genome shotgun (WGS) entry which is preliminary data.</text>
</comment>
<dbReference type="GO" id="GO:0046872">
    <property type="term" value="F:metal ion binding"/>
    <property type="evidence" value="ECO:0007669"/>
    <property type="project" value="UniProtKB-KW"/>
</dbReference>
<proteinExistence type="predicted"/>
<keyword evidence="5" id="KW-1185">Reference proteome</keyword>
<sequence>MKPDTIKVRKNSRCITLVYGSDEYSLSFELLRVYSPSAEVRGHGTGNGVLQTGKKDVGLLRIEPAGNYALKLVFDDGHDSGLYDWDYLRHLCLNQDGLWADYLQQLQQAGASRESILINIRKV</sequence>